<protein>
    <submittedName>
        <fullName evidence="2">Metal-dependent hydrolase</fullName>
    </submittedName>
</protein>
<evidence type="ECO:0000313" key="3">
    <source>
        <dbReference type="Proteomes" id="UP000437065"/>
    </source>
</evidence>
<evidence type="ECO:0000256" key="1">
    <source>
        <dbReference type="SAM" id="Phobius"/>
    </source>
</evidence>
<dbReference type="RefSeq" id="WP_159663715.1">
    <property type="nucleotide sequence ID" value="NZ_WUUS01000002.1"/>
</dbReference>
<dbReference type="EMBL" id="WUUS01000002">
    <property type="protein sequence ID" value="MXR40539.1"/>
    <property type="molecule type" value="Genomic_DNA"/>
</dbReference>
<feature type="transmembrane region" description="Helical" evidence="1">
    <location>
        <begin position="6"/>
        <end position="22"/>
    </location>
</feature>
<dbReference type="InterPro" id="IPR007404">
    <property type="entry name" value="YdjM-like"/>
</dbReference>
<evidence type="ECO:0000313" key="2">
    <source>
        <dbReference type="EMBL" id="MXR40539.1"/>
    </source>
</evidence>
<keyword evidence="3" id="KW-1185">Reference proteome</keyword>
<organism evidence="2 3">
    <name type="scientific">Halobaculum saliterrae</name>
    <dbReference type="NCBI Taxonomy" id="2073113"/>
    <lineage>
        <taxon>Archaea</taxon>
        <taxon>Methanobacteriati</taxon>
        <taxon>Methanobacteriota</taxon>
        <taxon>Stenosarchaea group</taxon>
        <taxon>Halobacteria</taxon>
        <taxon>Halobacteriales</taxon>
        <taxon>Haloferacaceae</taxon>
        <taxon>Halobaculum</taxon>
    </lineage>
</organism>
<name>A0A6B0T1W8_9EURY</name>
<feature type="transmembrane region" description="Helical" evidence="1">
    <location>
        <begin position="63"/>
        <end position="83"/>
    </location>
</feature>
<sequence length="184" mass="20047">MVDITGHVAFGLLFALPAWQFWTGRTSVAFVAIAAVASLLPDIDLWLAVLFPGVIHHHGVTHTVVFVTCAALVGGAIIAALVAERFDDWTGGEQFGRRRLFLFSFLGFLAGGLAHVFADMLSAPDISTPIEPLWPFLDGSWGIDLVWYNAGWINVGFLAVMVVVHVAVAYLTTTAAQRRRLFPR</sequence>
<feature type="transmembrane region" description="Helical" evidence="1">
    <location>
        <begin position="99"/>
        <end position="118"/>
    </location>
</feature>
<dbReference type="AlphaFoldDB" id="A0A6B0T1W8"/>
<feature type="transmembrane region" description="Helical" evidence="1">
    <location>
        <begin position="146"/>
        <end position="171"/>
    </location>
</feature>
<gene>
    <name evidence="2" type="ORF">GRX01_04150</name>
</gene>
<keyword evidence="2" id="KW-0378">Hydrolase</keyword>
<proteinExistence type="predicted"/>
<keyword evidence="1" id="KW-0472">Membrane</keyword>
<comment type="caution">
    <text evidence="2">The sequence shown here is derived from an EMBL/GenBank/DDBJ whole genome shotgun (WGS) entry which is preliminary data.</text>
</comment>
<dbReference type="Pfam" id="PF04307">
    <property type="entry name" value="YdjM"/>
    <property type="match status" value="1"/>
</dbReference>
<reference evidence="2 3" key="1">
    <citation type="submission" date="2019-12" db="EMBL/GenBank/DDBJ databases">
        <title>Isolation and characterization of three novel carbon monoxide-oxidizing members of Halobacteria from salione crusts and soils.</title>
        <authorList>
            <person name="Myers M.R."/>
            <person name="King G.M."/>
        </authorList>
    </citation>
    <scope>NUCLEOTIDE SEQUENCE [LARGE SCALE GENOMIC DNA]</scope>
    <source>
        <strain evidence="2 3">WSA2</strain>
    </source>
</reference>
<feature type="transmembrane region" description="Helical" evidence="1">
    <location>
        <begin position="29"/>
        <end position="51"/>
    </location>
</feature>
<keyword evidence="1" id="KW-1133">Transmembrane helix</keyword>
<dbReference type="GO" id="GO:0016787">
    <property type="term" value="F:hydrolase activity"/>
    <property type="evidence" value="ECO:0007669"/>
    <property type="project" value="UniProtKB-KW"/>
</dbReference>
<keyword evidence="1" id="KW-0812">Transmembrane</keyword>
<accession>A0A6B0T1W8</accession>
<dbReference type="Proteomes" id="UP000437065">
    <property type="component" value="Unassembled WGS sequence"/>
</dbReference>
<dbReference type="OrthoDB" id="328023at2157"/>